<reference evidence="5" key="1">
    <citation type="submission" date="2021-07" db="EMBL/GenBank/DDBJ databases">
        <title>Candidatus Kaistella beijingensis sp. nov. isolated from a municipal wastewater treatment plant is involved in sludge foaming.</title>
        <authorList>
            <person name="Song Y."/>
            <person name="Liu S.-J."/>
        </authorList>
    </citation>
    <scope>NUCLEOTIDE SEQUENCE</scope>
    <source>
        <strain evidence="5">DSM 43998</strain>
    </source>
</reference>
<feature type="transmembrane region" description="Helical" evidence="1">
    <location>
        <begin position="141"/>
        <end position="161"/>
    </location>
</feature>
<feature type="transmembrane region" description="Helical" evidence="1">
    <location>
        <begin position="276"/>
        <end position="296"/>
    </location>
</feature>
<keyword evidence="6" id="KW-1185">Reference proteome</keyword>
<evidence type="ECO:0000313" key="5">
    <source>
        <dbReference type="EMBL" id="QXQ13867.1"/>
    </source>
</evidence>
<dbReference type="PROSITE" id="PS50883">
    <property type="entry name" value="EAL"/>
    <property type="match status" value="1"/>
</dbReference>
<feature type="domain" description="GGDEF" evidence="4">
    <location>
        <begin position="504"/>
        <end position="637"/>
    </location>
</feature>
<dbReference type="InterPro" id="IPR035965">
    <property type="entry name" value="PAS-like_dom_sf"/>
</dbReference>
<dbReference type="RefSeq" id="WP_169797536.1">
    <property type="nucleotide sequence ID" value="NZ_CBCRUZ010000006.1"/>
</dbReference>
<evidence type="ECO:0000259" key="4">
    <source>
        <dbReference type="PROSITE" id="PS50887"/>
    </source>
</evidence>
<organism evidence="5 6">
    <name type="scientific">Skermania pinensis</name>
    <dbReference type="NCBI Taxonomy" id="39122"/>
    <lineage>
        <taxon>Bacteria</taxon>
        <taxon>Bacillati</taxon>
        <taxon>Actinomycetota</taxon>
        <taxon>Actinomycetes</taxon>
        <taxon>Mycobacteriales</taxon>
        <taxon>Gordoniaceae</taxon>
        <taxon>Skermania</taxon>
    </lineage>
</organism>
<dbReference type="SUPFAM" id="SSF55073">
    <property type="entry name" value="Nucleotide cyclase"/>
    <property type="match status" value="1"/>
</dbReference>
<proteinExistence type="predicted"/>
<dbReference type="NCBIfam" id="TIGR00229">
    <property type="entry name" value="sensory_box"/>
    <property type="match status" value="1"/>
</dbReference>
<dbReference type="PANTHER" id="PTHR44757">
    <property type="entry name" value="DIGUANYLATE CYCLASE DGCP"/>
    <property type="match status" value="1"/>
</dbReference>
<dbReference type="PROSITE" id="PS50887">
    <property type="entry name" value="GGDEF"/>
    <property type="match status" value="1"/>
</dbReference>
<dbReference type="PANTHER" id="PTHR44757:SF2">
    <property type="entry name" value="BIOFILM ARCHITECTURE MAINTENANCE PROTEIN MBAA"/>
    <property type="match status" value="1"/>
</dbReference>
<dbReference type="Gene3D" id="3.30.450.20">
    <property type="entry name" value="PAS domain"/>
    <property type="match status" value="1"/>
</dbReference>
<dbReference type="InterPro" id="IPR013656">
    <property type="entry name" value="PAS_4"/>
</dbReference>
<protein>
    <submittedName>
        <fullName evidence="5">Bifunctional diguanylate cyclase/phosphodiesterase</fullName>
    </submittedName>
</protein>
<sequence length="909" mass="98123">MPNRRYLPVSIVGLFAVITTAAWIAVIRSSTLPESVTDLASNLGQGAVSLAAGLAGVLRSLRRAPIQVRRFWRYVGLACLSWTSGQVVWSVYEQILHTEVPPLSLADLGYLLFVPLLITALLCSPLAVADSARQIRGVLDGMLVASSALLVSWILVLRAVLDAGSESALTMVVALAYPIGDAVIITIVLYIGLGEHGLLSSFRAPYFLTGAGLVAITVADSAYIYQATVGSYATGGFVDAWWFVGFLIIMVAAFLPDEPDNATPRHARSTSPLTTLLLPYIAIGIALLSSGLDLIATGHSDLVVFWLRTAVVCLLVARQIATLLENRALTRGLEARVQDRTAELRTSRERFAALVAHSSDVTMVLDREGTITYLSDASNRVLGLAPNELIGAHISAAIGTTAETAAFLGALRHTAEEPLRVHTGSSTWSSGGTARNLELTLTNLLDNPDVSGIVLNIHNVTDRKELENQLVHQAFHDALTGMSNRAHFRDRLERAFADRDSAAAGVTVLFMDLDGFKTINDTLGHGAGDAVLREVAQRIIAVVGESAVVARIGGDEFGILVEGSPDHCFLADLAGRITAALNEPFRLDGREMHLGGSIGIANLTADVDSAEQLLRNADLAMYEAKTARTGGYAFFEPAMHDGLVERVRLEEDLRAALDADGFEVHYQPLFALDSQRVTGVEALLRWNHPTRGLVSPVEFIPAAESTGLIRPLGLWVLESACRQGRAWQGIAPDQDGLKISVNLSARQLDQPDLVDRIAAILEQTGLPPCRLVLEMTEGVLMENTDSTLQILNQIRNLGIRLAIDDFGTGYSSLSYLHQFPVDILKIDRSFVQDLAAGRDTALVRSIVQLAQSLGLETVAEGIEREQELDLLRLLGCTTGQGYYFSRPVPAATLSQILLRQRLERVLVPS</sequence>
<feature type="transmembrane region" description="Helical" evidence="1">
    <location>
        <begin position="167"/>
        <end position="193"/>
    </location>
</feature>
<feature type="transmembrane region" description="Helical" evidence="1">
    <location>
        <begin position="7"/>
        <end position="27"/>
    </location>
</feature>
<dbReference type="InterPro" id="IPR035919">
    <property type="entry name" value="EAL_sf"/>
</dbReference>
<dbReference type="EMBL" id="CP079105">
    <property type="protein sequence ID" value="QXQ13867.1"/>
    <property type="molecule type" value="Genomic_DNA"/>
</dbReference>
<feature type="transmembrane region" description="Helical" evidence="1">
    <location>
        <begin position="237"/>
        <end position="255"/>
    </location>
</feature>
<dbReference type="InterPro" id="IPR001633">
    <property type="entry name" value="EAL_dom"/>
</dbReference>
<dbReference type="InterPro" id="IPR000160">
    <property type="entry name" value="GGDEF_dom"/>
</dbReference>
<evidence type="ECO:0000313" key="6">
    <source>
        <dbReference type="Proteomes" id="UP000887023"/>
    </source>
</evidence>
<dbReference type="CDD" id="cd01948">
    <property type="entry name" value="EAL"/>
    <property type="match status" value="1"/>
</dbReference>
<dbReference type="InterPro" id="IPR029787">
    <property type="entry name" value="Nucleotide_cyclase"/>
</dbReference>
<feature type="transmembrane region" description="Helical" evidence="1">
    <location>
        <begin position="109"/>
        <end position="129"/>
    </location>
</feature>
<dbReference type="SMART" id="SM00052">
    <property type="entry name" value="EAL"/>
    <property type="match status" value="1"/>
</dbReference>
<dbReference type="SMART" id="SM00267">
    <property type="entry name" value="GGDEF"/>
    <property type="match status" value="1"/>
</dbReference>
<dbReference type="Pfam" id="PF00563">
    <property type="entry name" value="EAL"/>
    <property type="match status" value="1"/>
</dbReference>
<dbReference type="PROSITE" id="PS50112">
    <property type="entry name" value="PAS"/>
    <property type="match status" value="1"/>
</dbReference>
<keyword evidence="1" id="KW-0812">Transmembrane</keyword>
<keyword evidence="1" id="KW-0472">Membrane</keyword>
<feature type="transmembrane region" description="Helical" evidence="1">
    <location>
        <begin position="39"/>
        <end position="59"/>
    </location>
</feature>
<dbReference type="SMART" id="SM00091">
    <property type="entry name" value="PAS"/>
    <property type="match status" value="1"/>
</dbReference>
<dbReference type="Gene3D" id="3.20.20.450">
    <property type="entry name" value="EAL domain"/>
    <property type="match status" value="1"/>
</dbReference>
<dbReference type="Pfam" id="PF00990">
    <property type="entry name" value="GGDEF"/>
    <property type="match status" value="1"/>
</dbReference>
<keyword evidence="1" id="KW-1133">Transmembrane helix</keyword>
<feature type="transmembrane region" description="Helical" evidence="1">
    <location>
        <begin position="71"/>
        <end position="89"/>
    </location>
</feature>
<dbReference type="SUPFAM" id="SSF55785">
    <property type="entry name" value="PYP-like sensor domain (PAS domain)"/>
    <property type="match status" value="1"/>
</dbReference>
<evidence type="ECO:0000259" key="3">
    <source>
        <dbReference type="PROSITE" id="PS50883"/>
    </source>
</evidence>
<feature type="transmembrane region" description="Helical" evidence="1">
    <location>
        <begin position="205"/>
        <end position="225"/>
    </location>
</feature>
<dbReference type="Pfam" id="PF08448">
    <property type="entry name" value="PAS_4"/>
    <property type="match status" value="1"/>
</dbReference>
<dbReference type="NCBIfam" id="TIGR00254">
    <property type="entry name" value="GGDEF"/>
    <property type="match status" value="1"/>
</dbReference>
<dbReference type="CDD" id="cd00130">
    <property type="entry name" value="PAS"/>
    <property type="match status" value="1"/>
</dbReference>
<evidence type="ECO:0000259" key="2">
    <source>
        <dbReference type="PROSITE" id="PS50112"/>
    </source>
</evidence>
<dbReference type="CDD" id="cd01949">
    <property type="entry name" value="GGDEF"/>
    <property type="match status" value="1"/>
</dbReference>
<dbReference type="InterPro" id="IPR043128">
    <property type="entry name" value="Rev_trsase/Diguanyl_cyclase"/>
</dbReference>
<accession>A0ABX8S7S3</accession>
<dbReference type="InterPro" id="IPR000014">
    <property type="entry name" value="PAS"/>
</dbReference>
<dbReference type="InterPro" id="IPR052155">
    <property type="entry name" value="Biofilm_reg_signaling"/>
</dbReference>
<dbReference type="Gene3D" id="3.30.70.270">
    <property type="match status" value="1"/>
</dbReference>
<dbReference type="Proteomes" id="UP000887023">
    <property type="component" value="Chromosome"/>
</dbReference>
<evidence type="ECO:0000256" key="1">
    <source>
        <dbReference type="SAM" id="Phobius"/>
    </source>
</evidence>
<name>A0ABX8S7S3_9ACTN</name>
<feature type="domain" description="PAS" evidence="2">
    <location>
        <begin position="347"/>
        <end position="391"/>
    </location>
</feature>
<dbReference type="SUPFAM" id="SSF141868">
    <property type="entry name" value="EAL domain-like"/>
    <property type="match status" value="1"/>
</dbReference>
<gene>
    <name evidence="5" type="ORF">KV203_19185</name>
</gene>
<feature type="domain" description="EAL" evidence="3">
    <location>
        <begin position="646"/>
        <end position="901"/>
    </location>
</feature>